<dbReference type="PANTHER" id="PTHR43756">
    <property type="entry name" value="CHOLINE MONOOXYGENASE, CHLOROPLASTIC"/>
    <property type="match status" value="1"/>
</dbReference>
<dbReference type="EMBL" id="CP014671">
    <property type="protein sequence ID" value="ANX05062.1"/>
    <property type="molecule type" value="Genomic_DNA"/>
</dbReference>
<dbReference type="RefSeq" id="WP_068806495.1">
    <property type="nucleotide sequence ID" value="NZ_CP014671.1"/>
</dbReference>
<keyword evidence="2" id="KW-0001">2Fe-2S</keyword>
<dbReference type="CDD" id="cd08879">
    <property type="entry name" value="RHO_alpha_C_AntDO-like"/>
    <property type="match status" value="1"/>
</dbReference>
<proteinExistence type="inferred from homology"/>
<dbReference type="InterPro" id="IPR015879">
    <property type="entry name" value="Ring_hydroxy_dOase_asu_C_dom"/>
</dbReference>
<dbReference type="GO" id="GO:0005506">
    <property type="term" value="F:iron ion binding"/>
    <property type="evidence" value="ECO:0007669"/>
    <property type="project" value="InterPro"/>
</dbReference>
<evidence type="ECO:0000259" key="9">
    <source>
        <dbReference type="PROSITE" id="PS51296"/>
    </source>
</evidence>
<dbReference type="OrthoDB" id="9769355at2"/>
<evidence type="ECO:0000256" key="2">
    <source>
        <dbReference type="ARBA" id="ARBA00022714"/>
    </source>
</evidence>
<dbReference type="PROSITE" id="PS00570">
    <property type="entry name" value="RING_HYDROXYL_ALPHA"/>
    <property type="match status" value="1"/>
</dbReference>
<evidence type="ECO:0000313" key="11">
    <source>
        <dbReference type="Proteomes" id="UP000092952"/>
    </source>
</evidence>
<gene>
    <name evidence="10" type="ORF">PG2T_13345</name>
</gene>
<dbReference type="Pfam" id="PF00848">
    <property type="entry name" value="Ring_hydroxyl_A"/>
    <property type="match status" value="1"/>
</dbReference>
<keyword evidence="5" id="KW-0560">Oxidoreductase</keyword>
<dbReference type="InterPro" id="IPR015881">
    <property type="entry name" value="ARHD_Rieske_2Fe_2S"/>
</dbReference>
<keyword evidence="8" id="KW-0520">NAD</keyword>
<evidence type="ECO:0000256" key="1">
    <source>
        <dbReference type="ARBA" id="ARBA00008751"/>
    </source>
</evidence>
<dbReference type="GO" id="GO:0051537">
    <property type="term" value="F:2 iron, 2 sulfur cluster binding"/>
    <property type="evidence" value="ECO:0007669"/>
    <property type="project" value="UniProtKB-KW"/>
</dbReference>
<comment type="similarity">
    <text evidence="1">Belongs to the bacterial ring-hydroxylating dioxygenase alpha subunit family.</text>
</comment>
<reference evidence="11" key="1">
    <citation type="submission" date="2016-03" db="EMBL/GenBank/DDBJ databases">
        <title>Complete genome sequence of Solimmundus cernigliae, representing a novel lineage of polycyclic aromatic hydrocarbon degraders within the Gammaproteobacteria.</title>
        <authorList>
            <person name="Singleton D.R."/>
            <person name="Dickey A.N."/>
            <person name="Scholl E.H."/>
            <person name="Wright F.A."/>
            <person name="Aitken M.D."/>
        </authorList>
    </citation>
    <scope>NUCLEOTIDE SEQUENCE [LARGE SCALE GENOMIC DNA]</scope>
    <source>
        <strain evidence="11">TR3.2</strain>
    </source>
</reference>
<keyword evidence="7" id="KW-0411">Iron-sulfur</keyword>
<evidence type="ECO:0000256" key="8">
    <source>
        <dbReference type="ARBA" id="ARBA00023027"/>
    </source>
</evidence>
<keyword evidence="4" id="KW-0223">Dioxygenase</keyword>
<dbReference type="GO" id="GO:0051213">
    <property type="term" value="F:dioxygenase activity"/>
    <property type="evidence" value="ECO:0007669"/>
    <property type="project" value="UniProtKB-KW"/>
</dbReference>
<keyword evidence="3" id="KW-0479">Metal-binding</keyword>
<dbReference type="SUPFAM" id="SSF50022">
    <property type="entry name" value="ISP domain"/>
    <property type="match status" value="1"/>
</dbReference>
<protein>
    <recommendedName>
        <fullName evidence="9">Rieske domain-containing protein</fullName>
    </recommendedName>
</protein>
<dbReference type="PRINTS" id="PR00090">
    <property type="entry name" value="RNGDIOXGNASE"/>
</dbReference>
<organism evidence="10 11">
    <name type="scientific">Immundisolibacter cernigliae</name>
    <dbReference type="NCBI Taxonomy" id="1810504"/>
    <lineage>
        <taxon>Bacteria</taxon>
        <taxon>Pseudomonadati</taxon>
        <taxon>Pseudomonadota</taxon>
        <taxon>Gammaproteobacteria</taxon>
        <taxon>Immundisolibacterales</taxon>
        <taxon>Immundisolibacteraceae</taxon>
        <taxon>Immundisolibacter</taxon>
    </lineage>
</organism>
<sequence>MKPNDIDRLIVDRPDSWQFEVSRSLFTDQELFDLEMQHIFEGTWIFLCHESQVAKPNDFFRTRMGRQPVIVTRDAGGAVHAFLNACPHRGAALCRTAHGNQKFITCPYHGWVFDSAGRNVDIKDQDKGAYPDAFQRANHDLAPVPRVGVYKGFVFGSLNADVPDLETHLGNTRPFIDMLAGMGPDGVEVLRGSSTYTYRGNWKMQCENGIDGYHFTSVHGNYVGVITRRLEGAEHGDRADKVKTGFDKNALAGRTGCYDLGRGHAMIWSTFPRPENRPLWDSADEVRARMGEVYADWMLRRQRNLLVYPNVNLMEQASSQIRVFQPIAPGLTQVQIYCIAPRGESRGQRERRIRQYEDFFNATGMATPDDLTEFEACQDGFQARYVAWQQGYDRGMTRMLKGADDMAQALGISPESSGPDIMDETLYYGQYREWRRLIGRGVSGQQSRIG</sequence>
<dbReference type="PANTHER" id="PTHR43756:SF1">
    <property type="entry name" value="3-PHENYLPROPIONATE_CINNAMIC ACID DIOXYGENASE SUBUNIT ALPHA"/>
    <property type="match status" value="1"/>
</dbReference>
<dbReference type="SUPFAM" id="SSF55961">
    <property type="entry name" value="Bet v1-like"/>
    <property type="match status" value="1"/>
</dbReference>
<dbReference type="Gene3D" id="2.102.10.10">
    <property type="entry name" value="Rieske [2Fe-2S] iron-sulphur domain"/>
    <property type="match status" value="1"/>
</dbReference>
<keyword evidence="11" id="KW-1185">Reference proteome</keyword>
<name>A0A1B1YWD1_9GAMM</name>
<dbReference type="Proteomes" id="UP000092952">
    <property type="component" value="Chromosome"/>
</dbReference>
<evidence type="ECO:0000256" key="7">
    <source>
        <dbReference type="ARBA" id="ARBA00023014"/>
    </source>
</evidence>
<dbReference type="InterPro" id="IPR001663">
    <property type="entry name" value="Rng_hydr_dOase-A"/>
</dbReference>
<dbReference type="KEGG" id="gbi:PG2T_13345"/>
<keyword evidence="6" id="KW-0408">Iron</keyword>
<dbReference type="AlphaFoldDB" id="A0A1B1YWD1"/>
<evidence type="ECO:0000256" key="4">
    <source>
        <dbReference type="ARBA" id="ARBA00022964"/>
    </source>
</evidence>
<dbReference type="PROSITE" id="PS51296">
    <property type="entry name" value="RIESKE"/>
    <property type="match status" value="1"/>
</dbReference>
<evidence type="ECO:0000256" key="6">
    <source>
        <dbReference type="ARBA" id="ARBA00023004"/>
    </source>
</evidence>
<evidence type="ECO:0000313" key="10">
    <source>
        <dbReference type="EMBL" id="ANX05062.1"/>
    </source>
</evidence>
<feature type="domain" description="Rieske" evidence="9">
    <location>
        <begin position="45"/>
        <end position="156"/>
    </location>
</feature>
<dbReference type="Gene3D" id="3.90.380.10">
    <property type="entry name" value="Naphthalene 1,2-dioxygenase Alpha Subunit, Chain A, domain 1"/>
    <property type="match status" value="1"/>
</dbReference>
<evidence type="ECO:0000256" key="3">
    <source>
        <dbReference type="ARBA" id="ARBA00022723"/>
    </source>
</evidence>
<dbReference type="STRING" id="1810504.PG2T_13345"/>
<accession>A0A1B1YWD1</accession>
<dbReference type="Pfam" id="PF00355">
    <property type="entry name" value="Rieske"/>
    <property type="match status" value="1"/>
</dbReference>
<evidence type="ECO:0000256" key="5">
    <source>
        <dbReference type="ARBA" id="ARBA00023002"/>
    </source>
</evidence>
<dbReference type="InterPro" id="IPR036922">
    <property type="entry name" value="Rieske_2Fe-2S_sf"/>
</dbReference>
<dbReference type="InterPro" id="IPR017941">
    <property type="entry name" value="Rieske_2Fe-2S"/>
</dbReference>
<dbReference type="InParanoid" id="A0A1B1YWD1"/>